<dbReference type="Gene3D" id="3.40.50.2300">
    <property type="match status" value="2"/>
</dbReference>
<gene>
    <name evidence="3" type="ORF">ACE1B6_21165</name>
</gene>
<comment type="caution">
    <text evidence="3">The sequence shown here is derived from an EMBL/GenBank/DDBJ whole genome shotgun (WGS) entry which is preliminary data.</text>
</comment>
<organism evidence="3 4">
    <name type="scientific">Floridaenema fluviatile BLCC-F154</name>
    <dbReference type="NCBI Taxonomy" id="3153640"/>
    <lineage>
        <taxon>Bacteria</taxon>
        <taxon>Bacillati</taxon>
        <taxon>Cyanobacteriota</taxon>
        <taxon>Cyanophyceae</taxon>
        <taxon>Oscillatoriophycideae</taxon>
        <taxon>Aerosakkonematales</taxon>
        <taxon>Aerosakkonemataceae</taxon>
        <taxon>Floridanema</taxon>
        <taxon>Floridanema fluviatile</taxon>
    </lineage>
</organism>
<evidence type="ECO:0000313" key="3">
    <source>
        <dbReference type="EMBL" id="MFB2937766.1"/>
    </source>
</evidence>
<sequence>MTNQRLLYLNRRKVIRGILATTAFGVTSKLWTGCTPTAEQNTTNSPNNTGATSANSGNKPITIGFIYVGPKDDFGYNQAHAEGKEGVAKAAGVKTVEEANVPETTAVQESMRNMINQDGVSVLFPTSFGYFDPHIIKVAQEYPEVQFFHCGGLYQEGKHPKNIGSYFGYIDEAQYIAGIVAAHTSKTGKLGFVAAKPIPQLLRNVNSFTLGARSIKPNITTQIIFTGDWSLPVKEAEATNSMIDQGVDVVTCHVDSPKVIMQTAEKRGIFCCGYHANQAKLAPKGYLTGAEWDWTSVYSKYAQMIGEGKTLMNGGIPHLVRGGLKDGFCKLSDYGSAVSEAAKKDAEAARAKFMDGSMVIYSGELKDNTGKVILASGKQYQQQDVELERMNWLVDGVIGSITT</sequence>
<reference evidence="3 4" key="1">
    <citation type="submission" date="2024-09" db="EMBL/GenBank/DDBJ databases">
        <title>Floridaenema gen nov. (Aerosakkonemataceae, Aerosakkonematales ord. nov., Cyanobacteria) from benthic tropical and subtropical fresh waters, with the description of four new species.</title>
        <authorList>
            <person name="Moretto J.A."/>
            <person name="Berthold D.E."/>
            <person name="Lefler F.W."/>
            <person name="Huang I.-S."/>
            <person name="Laughinghouse H. IV."/>
        </authorList>
    </citation>
    <scope>NUCLEOTIDE SEQUENCE [LARGE SCALE GENOMIC DNA]</scope>
    <source>
        <strain evidence="3 4">BLCC-F154</strain>
    </source>
</reference>
<dbReference type="EMBL" id="JBHFNS010000078">
    <property type="protein sequence ID" value="MFB2937766.1"/>
    <property type="molecule type" value="Genomic_DNA"/>
</dbReference>
<dbReference type="InterPro" id="IPR003760">
    <property type="entry name" value="PnrA-like"/>
</dbReference>
<feature type="domain" description="ABC transporter substrate-binding protein PnrA-like" evidence="2">
    <location>
        <begin position="62"/>
        <end position="360"/>
    </location>
</feature>
<evidence type="ECO:0000256" key="1">
    <source>
        <dbReference type="ARBA" id="ARBA00022729"/>
    </source>
</evidence>
<evidence type="ECO:0000259" key="2">
    <source>
        <dbReference type="Pfam" id="PF02608"/>
    </source>
</evidence>
<keyword evidence="4" id="KW-1185">Reference proteome</keyword>
<dbReference type="InterPro" id="IPR052910">
    <property type="entry name" value="ABC-Purine-Binding"/>
</dbReference>
<proteinExistence type="predicted"/>
<evidence type="ECO:0000313" key="4">
    <source>
        <dbReference type="Proteomes" id="UP001576776"/>
    </source>
</evidence>
<keyword evidence="1" id="KW-0732">Signal</keyword>
<name>A0ABV4YG22_9CYAN</name>
<dbReference type="PANTHER" id="PTHR43208">
    <property type="entry name" value="ABC TRANSPORTER SUBSTRATE-BINDING PROTEIN"/>
    <property type="match status" value="1"/>
</dbReference>
<accession>A0ABV4YG22</accession>
<protein>
    <submittedName>
        <fullName evidence="3">BMP family ABC transporter substrate-binding protein</fullName>
    </submittedName>
</protein>
<dbReference type="Proteomes" id="UP001576776">
    <property type="component" value="Unassembled WGS sequence"/>
</dbReference>
<dbReference type="RefSeq" id="WP_413259254.1">
    <property type="nucleotide sequence ID" value="NZ_JBHFNS010000078.1"/>
</dbReference>
<dbReference type="PANTHER" id="PTHR43208:SF1">
    <property type="entry name" value="ABC TRANSPORTER SUBSTRATE-BINDING PROTEIN"/>
    <property type="match status" value="1"/>
</dbReference>
<dbReference type="CDD" id="cd19963">
    <property type="entry name" value="PBP1_BMP-like"/>
    <property type="match status" value="1"/>
</dbReference>
<dbReference type="Pfam" id="PF02608">
    <property type="entry name" value="Bmp"/>
    <property type="match status" value="1"/>
</dbReference>